<dbReference type="InterPro" id="IPR010920">
    <property type="entry name" value="LSM_dom_sf"/>
</dbReference>
<organism evidence="7">
    <name type="scientific">uncultured Rubrobacteraceae bacterium</name>
    <dbReference type="NCBI Taxonomy" id="349277"/>
    <lineage>
        <taxon>Bacteria</taxon>
        <taxon>Bacillati</taxon>
        <taxon>Actinomycetota</taxon>
        <taxon>Rubrobacteria</taxon>
        <taxon>Rubrobacterales</taxon>
        <taxon>Rubrobacteraceae</taxon>
        <taxon>environmental samples</taxon>
    </lineage>
</organism>
<feature type="transmembrane region" description="Helical" evidence="5">
    <location>
        <begin position="18"/>
        <end position="39"/>
    </location>
</feature>
<dbReference type="SUPFAM" id="SSF50182">
    <property type="entry name" value="Sm-like ribonucleoproteins"/>
    <property type="match status" value="1"/>
</dbReference>
<dbReference type="Gene3D" id="2.30.30.60">
    <property type="match status" value="1"/>
</dbReference>
<dbReference type="Pfam" id="PF00924">
    <property type="entry name" value="MS_channel_2nd"/>
    <property type="match status" value="1"/>
</dbReference>
<accession>A0A6J4PZP9</accession>
<protein>
    <recommendedName>
        <fullName evidence="6">Mechanosensitive ion channel MscS domain-containing protein</fullName>
    </recommendedName>
</protein>
<feature type="transmembrane region" description="Helical" evidence="5">
    <location>
        <begin position="77"/>
        <end position="97"/>
    </location>
</feature>
<keyword evidence="3 5" id="KW-1133">Transmembrane helix</keyword>
<feature type="transmembrane region" description="Helical" evidence="5">
    <location>
        <begin position="156"/>
        <end position="173"/>
    </location>
</feature>
<evidence type="ECO:0000256" key="3">
    <source>
        <dbReference type="ARBA" id="ARBA00022989"/>
    </source>
</evidence>
<dbReference type="InterPro" id="IPR023408">
    <property type="entry name" value="MscS_beta-dom_sf"/>
</dbReference>
<proteinExistence type="predicted"/>
<evidence type="ECO:0000256" key="5">
    <source>
        <dbReference type="SAM" id="Phobius"/>
    </source>
</evidence>
<name>A0A6J4PZP9_9ACTN</name>
<dbReference type="GO" id="GO:0016020">
    <property type="term" value="C:membrane"/>
    <property type="evidence" value="ECO:0007669"/>
    <property type="project" value="UniProtKB-SubCell"/>
</dbReference>
<dbReference type="PANTHER" id="PTHR30221">
    <property type="entry name" value="SMALL-CONDUCTANCE MECHANOSENSITIVE CHANNEL"/>
    <property type="match status" value="1"/>
</dbReference>
<dbReference type="EMBL" id="CADCVD010000020">
    <property type="protein sequence ID" value="CAA9428830.1"/>
    <property type="molecule type" value="Genomic_DNA"/>
</dbReference>
<evidence type="ECO:0000313" key="7">
    <source>
        <dbReference type="EMBL" id="CAA9428830.1"/>
    </source>
</evidence>
<dbReference type="AlphaFoldDB" id="A0A6J4PZP9"/>
<dbReference type="PANTHER" id="PTHR30221:SF1">
    <property type="entry name" value="SMALL-CONDUCTANCE MECHANOSENSITIVE CHANNEL"/>
    <property type="match status" value="1"/>
</dbReference>
<dbReference type="InterPro" id="IPR045275">
    <property type="entry name" value="MscS_archaea/bacteria_type"/>
</dbReference>
<feature type="transmembrane region" description="Helical" evidence="5">
    <location>
        <begin position="179"/>
        <end position="199"/>
    </location>
</feature>
<evidence type="ECO:0000256" key="2">
    <source>
        <dbReference type="ARBA" id="ARBA00022692"/>
    </source>
</evidence>
<reference evidence="7" key="1">
    <citation type="submission" date="2020-02" db="EMBL/GenBank/DDBJ databases">
        <authorList>
            <person name="Meier V. D."/>
        </authorList>
    </citation>
    <scope>NUCLEOTIDE SEQUENCE</scope>
    <source>
        <strain evidence="7">AVDCRST_MAG37</strain>
    </source>
</reference>
<dbReference type="InterPro" id="IPR006685">
    <property type="entry name" value="MscS_channel_2nd"/>
</dbReference>
<keyword evidence="4 5" id="KW-0472">Membrane</keyword>
<dbReference type="GO" id="GO:0008381">
    <property type="term" value="F:mechanosensitive monoatomic ion channel activity"/>
    <property type="evidence" value="ECO:0007669"/>
    <property type="project" value="InterPro"/>
</dbReference>
<evidence type="ECO:0000256" key="4">
    <source>
        <dbReference type="ARBA" id="ARBA00023136"/>
    </source>
</evidence>
<feature type="domain" description="Mechanosensitive ion channel MscS" evidence="6">
    <location>
        <begin position="218"/>
        <end position="263"/>
    </location>
</feature>
<comment type="subcellular location">
    <subcellularLocation>
        <location evidence="1">Membrane</location>
    </subcellularLocation>
</comment>
<evidence type="ECO:0000256" key="1">
    <source>
        <dbReference type="ARBA" id="ARBA00004370"/>
    </source>
</evidence>
<dbReference type="InterPro" id="IPR008910">
    <property type="entry name" value="MSC_TM_helix"/>
</dbReference>
<feature type="transmembrane region" description="Helical" evidence="5">
    <location>
        <begin position="117"/>
        <end position="135"/>
    </location>
</feature>
<sequence length="270" mass="27947">MDALNTVLADLLTAAAEFLPRLVGAVFVMLVAILVALVLQRLSARFFEAIGLDELFERTGGASSLQQLGYDAGPSRLLGLALFWGVLLTGVAGSLSVLGLSSLEQTMDQIVNLSGRALVALVIMMAGVMSAGWLAELVARESESAGLRGGGIFRRAVFVTVIAVAALIAAGQLGLETSVLLILGVIILATIGLLTALALGQGLVPLSGNIAAGRYVQEGIALGDEISINGIEGTVEELGHAAVVLRSEDGYLYRVPNRTLLEGVVRKKAG</sequence>
<gene>
    <name evidence="7" type="ORF">AVDCRST_MAG37-443</name>
</gene>
<evidence type="ECO:0000259" key="6">
    <source>
        <dbReference type="Pfam" id="PF00924"/>
    </source>
</evidence>
<keyword evidence="2 5" id="KW-0812">Transmembrane</keyword>
<dbReference type="Pfam" id="PF05552">
    <property type="entry name" value="MS_channel_1st_1"/>
    <property type="match status" value="1"/>
</dbReference>